<comment type="caution">
    <text evidence="1">The sequence shown here is derived from an EMBL/GenBank/DDBJ whole genome shotgun (WGS) entry which is preliminary data.</text>
</comment>
<dbReference type="EMBL" id="JAGYPG010000001">
    <property type="protein sequence ID" value="MBS4194503.1"/>
    <property type="molecule type" value="Genomic_DNA"/>
</dbReference>
<evidence type="ECO:0000313" key="2">
    <source>
        <dbReference type="Proteomes" id="UP000681414"/>
    </source>
</evidence>
<protein>
    <submittedName>
        <fullName evidence="1">Heptaprenyl diphosphate synthase component 1</fullName>
    </submittedName>
</protein>
<keyword evidence="2" id="KW-1185">Reference proteome</keyword>
<name>A0A942TD00_9BACI</name>
<reference evidence="1 2" key="1">
    <citation type="submission" date="2021-05" db="EMBL/GenBank/DDBJ databases">
        <title>Novel Bacillus species.</title>
        <authorList>
            <person name="Liu G."/>
        </authorList>
    </citation>
    <scope>NUCLEOTIDE SEQUENCE [LARGE SCALE GENOMIC DNA]</scope>
    <source>
        <strain evidence="2">FJAT-49780</strain>
    </source>
</reference>
<dbReference type="InterPro" id="IPR009920">
    <property type="entry name" value="HEPPP_synth_su1"/>
</dbReference>
<dbReference type="Pfam" id="PF07307">
    <property type="entry name" value="HEPPP_synt_1"/>
    <property type="match status" value="1"/>
</dbReference>
<dbReference type="RefSeq" id="WP_213123679.1">
    <property type="nucleotide sequence ID" value="NZ_JAGYPG010000001.1"/>
</dbReference>
<dbReference type="Gene3D" id="1.20.120.1450">
    <property type="match status" value="1"/>
</dbReference>
<sequence length="259" mass="29998">MAVSNYEQQINSIKKKLQQKCYHHFLYKHIEPPELDVDQILFMSYSLRDSSLTVEEIEAYIMATMLANLALETHENVSNPNISTKARQLNVLAGDYYSGMYYNLLSEFHNIELIQSLASAIKTINEHKINIIQFNGENLNFYLESVRKIESGLLEQFCIHFQTPSKYINFFTEYLFFKKVGKELKLLIDGNFSLFMKGIKSFYFKNNTQPSLEAEIKLLTDIMQESKEKLDDMIIEMNALPLLVNRRINELAGSLSGGF</sequence>
<dbReference type="AlphaFoldDB" id="A0A942TD00"/>
<evidence type="ECO:0000313" key="1">
    <source>
        <dbReference type="EMBL" id="MBS4194503.1"/>
    </source>
</evidence>
<proteinExistence type="predicted"/>
<dbReference type="Proteomes" id="UP000681414">
    <property type="component" value="Unassembled WGS sequence"/>
</dbReference>
<gene>
    <name evidence="1" type="ORF">KHA97_05385</name>
</gene>
<accession>A0A942TD00</accession>
<dbReference type="GO" id="GO:0009234">
    <property type="term" value="P:menaquinone biosynthetic process"/>
    <property type="evidence" value="ECO:0007669"/>
    <property type="project" value="InterPro"/>
</dbReference>
<organism evidence="1 2">
    <name type="scientific">Lederbergia citri</name>
    <dbReference type="NCBI Taxonomy" id="2833580"/>
    <lineage>
        <taxon>Bacteria</taxon>
        <taxon>Bacillati</taxon>
        <taxon>Bacillota</taxon>
        <taxon>Bacilli</taxon>
        <taxon>Bacillales</taxon>
        <taxon>Bacillaceae</taxon>
        <taxon>Lederbergia</taxon>
    </lineage>
</organism>